<evidence type="ECO:0000313" key="8">
    <source>
        <dbReference type="EMBL" id="GMM32808.1"/>
    </source>
</evidence>
<evidence type="ECO:0000256" key="5">
    <source>
        <dbReference type="SAM" id="MobiDB-lite"/>
    </source>
</evidence>
<evidence type="ECO:0000256" key="1">
    <source>
        <dbReference type="ARBA" id="ARBA00022737"/>
    </source>
</evidence>
<evidence type="ECO:0000256" key="4">
    <source>
        <dbReference type="PROSITE-ProRule" id="PRU00358"/>
    </source>
</evidence>
<keyword evidence="2 3" id="KW-0694">RNA-binding</keyword>
<protein>
    <submittedName>
        <fullName evidence="8">Ngr1 protein</fullName>
    </submittedName>
</protein>
<dbReference type="GO" id="GO:0005634">
    <property type="term" value="C:nucleus"/>
    <property type="evidence" value="ECO:0007669"/>
    <property type="project" value="UniProtKB-SubCell"/>
</dbReference>
<dbReference type="AlphaFoldDB" id="A0AAV5QDF3"/>
<feature type="domain" description="YDG" evidence="7">
    <location>
        <begin position="534"/>
        <end position="624"/>
    </location>
</feature>
<proteinExistence type="predicted"/>
<comment type="caution">
    <text evidence="8">The sequence shown here is derived from an EMBL/GenBank/DDBJ whole genome shotgun (WGS) entry which is preliminary data.</text>
</comment>
<dbReference type="GeneID" id="90070787"/>
<dbReference type="SUPFAM" id="SSF54928">
    <property type="entry name" value="RNA-binding domain, RBD"/>
    <property type="match status" value="3"/>
</dbReference>
<dbReference type="EMBL" id="BTFZ01000001">
    <property type="protein sequence ID" value="GMM32808.1"/>
    <property type="molecule type" value="Genomic_DNA"/>
</dbReference>
<sequence length="624" mass="63860">MELQTENQKTGAIASAPASNPPTSGTETNATTATVTESTNPDTSNNPPGQFPVNPTAMPSTINPVITNSQPENFITTFPIPAPPVATAATSSIPPKTLWMGDIDPYSDEETIGQIWSNLGKNVLVKLIKAKKGTPAAALNTGHAGYCFIEFDTHEEAMMALSLNGTKIPNSNNRVFRLNWASSATLSTPIPQSPEYSLFVGDLAPTTTEAHLLSLFQAHFKTVKTVRVMTDPTTGASRCFGFVRFSDESERRDALIKMQGIWCAGRPLRVALATPRNASVSNVNAAAAAVNMMGGPPVGIPGSFSQDMMMYNPYGANPAMAAAAMQQYYGGPSNTPGQGGLNSGNNSGGNYSGGFSDPNNTTVFIGGLASGVPESTLLSLFQPFGAIIHVKIPPGKGCGFVKFRTREDAEAAIAGMQGFAIAGSRVRLSWGRSQNPARGNGNNGNGGSSNGMNGRNGNSGGSMGGFGSLGGYGANGSGINSGIGAMSSSLGGANSLMNSGLGSTANVLSNPGLTASPSGGIGAGEMMMPNTLQAYNPSNYYGSPQSMAMNLIAANAAAAAAAGMGGIGGPTGAGGEMMFGLGGGGPDMLNGAGDFMYGGMGGYYGNPEGDYEDDEREEQNEEQN</sequence>
<dbReference type="GO" id="GO:0005829">
    <property type="term" value="C:cytosol"/>
    <property type="evidence" value="ECO:0007669"/>
    <property type="project" value="TreeGrafter"/>
</dbReference>
<accession>A0AAV5QDF3</accession>
<organism evidence="8 9">
    <name type="scientific">Saccharomycopsis crataegensis</name>
    <dbReference type="NCBI Taxonomy" id="43959"/>
    <lineage>
        <taxon>Eukaryota</taxon>
        <taxon>Fungi</taxon>
        <taxon>Dikarya</taxon>
        <taxon>Ascomycota</taxon>
        <taxon>Saccharomycotina</taxon>
        <taxon>Saccharomycetes</taxon>
        <taxon>Saccharomycopsidaceae</taxon>
        <taxon>Saccharomycopsis</taxon>
    </lineage>
</organism>
<comment type="subcellular location">
    <subcellularLocation>
        <location evidence="4">Nucleus</location>
    </subcellularLocation>
</comment>
<dbReference type="Proteomes" id="UP001360560">
    <property type="component" value="Unassembled WGS sequence"/>
</dbReference>
<feature type="domain" description="RRM" evidence="6">
    <location>
        <begin position="196"/>
        <end position="275"/>
    </location>
</feature>
<evidence type="ECO:0000256" key="3">
    <source>
        <dbReference type="PROSITE-ProRule" id="PRU00176"/>
    </source>
</evidence>
<dbReference type="PANTHER" id="PTHR47640">
    <property type="entry name" value="TRNA SELENOCYSTEINE 1-ASSOCIATED PROTEIN 1-RELATED-RELATED"/>
    <property type="match status" value="1"/>
</dbReference>
<feature type="region of interest" description="Disordered" evidence="5">
    <location>
        <begin position="1"/>
        <end position="51"/>
    </location>
</feature>
<dbReference type="InterPro" id="IPR035979">
    <property type="entry name" value="RBD_domain_sf"/>
</dbReference>
<reference evidence="8 9" key="1">
    <citation type="journal article" date="2023" name="Elife">
        <title>Identification of key yeast species and microbe-microbe interactions impacting larval growth of Drosophila in the wild.</title>
        <authorList>
            <person name="Mure A."/>
            <person name="Sugiura Y."/>
            <person name="Maeda R."/>
            <person name="Honda K."/>
            <person name="Sakurai N."/>
            <person name="Takahashi Y."/>
            <person name="Watada M."/>
            <person name="Katoh T."/>
            <person name="Gotoh A."/>
            <person name="Gotoh Y."/>
            <person name="Taniguchi I."/>
            <person name="Nakamura K."/>
            <person name="Hayashi T."/>
            <person name="Katayama T."/>
            <person name="Uemura T."/>
            <person name="Hattori Y."/>
        </authorList>
    </citation>
    <scope>NUCLEOTIDE SEQUENCE [LARGE SCALE GENOMIC DNA]</scope>
    <source>
        <strain evidence="8 9">SC-9</strain>
    </source>
</reference>
<dbReference type="Gene3D" id="3.30.70.330">
    <property type="match status" value="3"/>
</dbReference>
<keyword evidence="4" id="KW-0539">Nucleus</keyword>
<dbReference type="InterPro" id="IPR000504">
    <property type="entry name" value="RRM_dom"/>
</dbReference>
<keyword evidence="1" id="KW-0677">Repeat</keyword>
<dbReference type="InterPro" id="IPR050825">
    <property type="entry name" value="RBM42_RBP45_47-like"/>
</dbReference>
<evidence type="ECO:0000313" key="9">
    <source>
        <dbReference type="Proteomes" id="UP001360560"/>
    </source>
</evidence>
<feature type="compositionally biased region" description="Polar residues" evidence="5">
    <location>
        <begin position="1"/>
        <end position="10"/>
    </location>
</feature>
<gene>
    <name evidence="8" type="ORF">DASC09_001330</name>
</gene>
<feature type="domain" description="RRM" evidence="6">
    <location>
        <begin position="96"/>
        <end position="183"/>
    </location>
</feature>
<dbReference type="InterPro" id="IPR003105">
    <property type="entry name" value="SRA_YDG"/>
</dbReference>
<evidence type="ECO:0000256" key="2">
    <source>
        <dbReference type="ARBA" id="ARBA00022884"/>
    </source>
</evidence>
<feature type="domain" description="RRM" evidence="6">
    <location>
        <begin position="361"/>
        <end position="433"/>
    </location>
</feature>
<name>A0AAV5QDF3_9ASCO</name>
<dbReference type="InterPro" id="IPR012677">
    <property type="entry name" value="Nucleotide-bd_a/b_plait_sf"/>
</dbReference>
<dbReference type="PANTHER" id="PTHR47640:SF10">
    <property type="entry name" value="TRNA SELENOCYSTEINE 1-ASSOCIATED PROTEIN 1-RELATED"/>
    <property type="match status" value="1"/>
</dbReference>
<feature type="region of interest" description="Disordered" evidence="5">
    <location>
        <begin position="431"/>
        <end position="459"/>
    </location>
</feature>
<dbReference type="SMART" id="SM00360">
    <property type="entry name" value="RRM"/>
    <property type="match status" value="3"/>
</dbReference>
<dbReference type="RefSeq" id="XP_064849808.1">
    <property type="nucleotide sequence ID" value="XM_064993736.1"/>
</dbReference>
<dbReference type="CDD" id="cd12611">
    <property type="entry name" value="RRM1_NGR1_NAM8_like"/>
    <property type="match status" value="1"/>
</dbReference>
<dbReference type="GO" id="GO:0003729">
    <property type="term" value="F:mRNA binding"/>
    <property type="evidence" value="ECO:0007669"/>
    <property type="project" value="InterPro"/>
</dbReference>
<dbReference type="PROSITE" id="PS51015">
    <property type="entry name" value="YDG"/>
    <property type="match status" value="1"/>
</dbReference>
<dbReference type="Pfam" id="PF00076">
    <property type="entry name" value="RRM_1"/>
    <property type="match status" value="3"/>
</dbReference>
<dbReference type="PROSITE" id="PS50102">
    <property type="entry name" value="RRM"/>
    <property type="match status" value="3"/>
</dbReference>
<feature type="compositionally biased region" description="Low complexity" evidence="5">
    <location>
        <begin position="23"/>
        <end position="40"/>
    </location>
</feature>
<keyword evidence="9" id="KW-1185">Reference proteome</keyword>
<evidence type="ECO:0000259" key="6">
    <source>
        <dbReference type="PROSITE" id="PS50102"/>
    </source>
</evidence>
<evidence type="ECO:0000259" key="7">
    <source>
        <dbReference type="PROSITE" id="PS51015"/>
    </source>
</evidence>